<sequence length="72" mass="8248">MPLLDLQKLTVGLSRTWAGFLRDWDRSLRAGNYPETTRYNYLLAAAQLGRYVGEHSTGRRWIGCGNRRHPAS</sequence>
<gene>
    <name evidence="1" type="ORF">EV384_3485</name>
</gene>
<organism evidence="1 2">
    <name type="scientific">Micromonospora kangleipakensis</name>
    <dbReference type="NCBI Taxonomy" id="1077942"/>
    <lineage>
        <taxon>Bacteria</taxon>
        <taxon>Bacillati</taxon>
        <taxon>Actinomycetota</taxon>
        <taxon>Actinomycetes</taxon>
        <taxon>Micromonosporales</taxon>
        <taxon>Micromonosporaceae</taxon>
        <taxon>Micromonospora</taxon>
    </lineage>
</organism>
<evidence type="ECO:0000313" key="2">
    <source>
        <dbReference type="Proteomes" id="UP000294114"/>
    </source>
</evidence>
<reference evidence="1 2" key="1">
    <citation type="submission" date="2019-02" db="EMBL/GenBank/DDBJ databases">
        <title>Sequencing the genomes of 1000 actinobacteria strains.</title>
        <authorList>
            <person name="Klenk H.-P."/>
        </authorList>
    </citation>
    <scope>NUCLEOTIDE SEQUENCE [LARGE SCALE GENOMIC DNA]</scope>
    <source>
        <strain evidence="1 2">DSM 45612</strain>
    </source>
</reference>
<accession>A0A4Q8BB25</accession>
<proteinExistence type="predicted"/>
<comment type="caution">
    <text evidence="1">The sequence shown here is derived from an EMBL/GenBank/DDBJ whole genome shotgun (WGS) entry which is preliminary data.</text>
</comment>
<protein>
    <recommendedName>
        <fullName evidence="3">Integrase-like protein</fullName>
    </recommendedName>
</protein>
<evidence type="ECO:0008006" key="3">
    <source>
        <dbReference type="Google" id="ProtNLM"/>
    </source>
</evidence>
<keyword evidence="2" id="KW-1185">Reference proteome</keyword>
<name>A0A4Q8BB25_9ACTN</name>
<evidence type="ECO:0000313" key="1">
    <source>
        <dbReference type="EMBL" id="RZU74980.1"/>
    </source>
</evidence>
<dbReference type="EMBL" id="SHLD01000001">
    <property type="protein sequence ID" value="RZU74980.1"/>
    <property type="molecule type" value="Genomic_DNA"/>
</dbReference>
<dbReference type="Proteomes" id="UP000294114">
    <property type="component" value="Unassembled WGS sequence"/>
</dbReference>
<dbReference type="AlphaFoldDB" id="A0A4Q8BB25"/>